<feature type="compositionally biased region" description="Polar residues" evidence="1">
    <location>
        <begin position="50"/>
        <end position="65"/>
    </location>
</feature>
<accession>A0ABU2D5S2</accession>
<name>A0ABU2D5S2_9EURY</name>
<evidence type="ECO:0000256" key="1">
    <source>
        <dbReference type="SAM" id="MobiDB-lite"/>
    </source>
</evidence>
<feature type="region of interest" description="Disordered" evidence="1">
    <location>
        <begin position="25"/>
        <end position="66"/>
    </location>
</feature>
<dbReference type="GO" id="GO:0005524">
    <property type="term" value="F:ATP binding"/>
    <property type="evidence" value="ECO:0007669"/>
    <property type="project" value="UniProtKB-KW"/>
</dbReference>
<proteinExistence type="predicted"/>
<keyword evidence="2" id="KW-0547">Nucleotide-binding</keyword>
<evidence type="ECO:0000313" key="3">
    <source>
        <dbReference type="Proteomes" id="UP001246244"/>
    </source>
</evidence>
<organism evidence="2 3">
    <name type="scientific">Methanosarcina baikalica</name>
    <dbReference type="NCBI Taxonomy" id="3073890"/>
    <lineage>
        <taxon>Archaea</taxon>
        <taxon>Methanobacteriati</taxon>
        <taxon>Methanobacteriota</taxon>
        <taxon>Stenosarchaea group</taxon>
        <taxon>Methanomicrobia</taxon>
        <taxon>Methanosarcinales</taxon>
        <taxon>Methanosarcinaceae</taxon>
        <taxon>Methanosarcina</taxon>
    </lineage>
</organism>
<gene>
    <name evidence="2" type="ORF">RG963_16475</name>
</gene>
<feature type="non-terminal residue" evidence="2">
    <location>
        <position position="109"/>
    </location>
</feature>
<dbReference type="EMBL" id="JAVKPK010000152">
    <property type="protein sequence ID" value="MDR7667334.1"/>
    <property type="molecule type" value="Genomic_DNA"/>
</dbReference>
<keyword evidence="3" id="KW-1185">Reference proteome</keyword>
<sequence length="109" mass="12312">MTLTEIIESFKTKLDPSKIMNSLEKAASFNDESENDSEGNDSREDLKINPYNNSGNDSTKSSNAIRISKNEEDPLIKLTDVWKIYEMGEVEFAALKGINLEIYKGEFLV</sequence>
<reference evidence="3" key="1">
    <citation type="submission" date="2023-07" db="EMBL/GenBank/DDBJ databases">
        <title>Whole-genome sequencing of a new Methanosarcina sp. Z-7115.</title>
        <authorList>
            <person name="Zhilina T.N."/>
            <person name="Merkel A.Y."/>
        </authorList>
    </citation>
    <scope>NUCLEOTIDE SEQUENCE [LARGE SCALE GENOMIC DNA]</scope>
    <source>
        <strain evidence="3">Z-7115</strain>
    </source>
</reference>
<comment type="caution">
    <text evidence="2">The sequence shown here is derived from an EMBL/GenBank/DDBJ whole genome shotgun (WGS) entry which is preliminary data.</text>
</comment>
<dbReference type="Proteomes" id="UP001246244">
    <property type="component" value="Unassembled WGS sequence"/>
</dbReference>
<evidence type="ECO:0000313" key="2">
    <source>
        <dbReference type="EMBL" id="MDR7667334.1"/>
    </source>
</evidence>
<protein>
    <submittedName>
        <fullName evidence="2">ABC transporter ATP-binding protein</fullName>
    </submittedName>
</protein>
<keyword evidence="2" id="KW-0067">ATP-binding</keyword>